<feature type="compositionally biased region" description="Basic and acidic residues" evidence="1">
    <location>
        <begin position="29"/>
        <end position="58"/>
    </location>
</feature>
<evidence type="ECO:0000313" key="2">
    <source>
        <dbReference type="EMBL" id="GAA2394273.1"/>
    </source>
</evidence>
<comment type="caution">
    <text evidence="2">The sequence shown here is derived from an EMBL/GenBank/DDBJ whole genome shotgun (WGS) entry which is preliminary data.</text>
</comment>
<feature type="compositionally biased region" description="Polar residues" evidence="1">
    <location>
        <begin position="155"/>
        <end position="170"/>
    </location>
</feature>
<dbReference type="RefSeq" id="WP_346077760.1">
    <property type="nucleotide sequence ID" value="NZ_BAAARB010000039.1"/>
</dbReference>
<feature type="region of interest" description="Disordered" evidence="1">
    <location>
        <begin position="97"/>
        <end position="116"/>
    </location>
</feature>
<name>A0ABP5V5B1_9ACTN</name>
<feature type="region of interest" description="Disordered" evidence="1">
    <location>
        <begin position="131"/>
        <end position="170"/>
    </location>
</feature>
<reference evidence="3" key="1">
    <citation type="journal article" date="2019" name="Int. J. Syst. Evol. Microbiol.">
        <title>The Global Catalogue of Microorganisms (GCM) 10K type strain sequencing project: providing services to taxonomists for standard genome sequencing and annotation.</title>
        <authorList>
            <consortium name="The Broad Institute Genomics Platform"/>
            <consortium name="The Broad Institute Genome Sequencing Center for Infectious Disease"/>
            <person name="Wu L."/>
            <person name="Ma J."/>
        </authorList>
    </citation>
    <scope>NUCLEOTIDE SEQUENCE [LARGE SCALE GENOMIC DNA]</scope>
    <source>
        <strain evidence="3">JCM 16227</strain>
    </source>
</reference>
<dbReference type="EMBL" id="BAAARB010000039">
    <property type="protein sequence ID" value="GAA2394273.1"/>
    <property type="molecule type" value="Genomic_DNA"/>
</dbReference>
<gene>
    <name evidence="2" type="ORF">GCM10009855_37110</name>
</gene>
<protein>
    <recommendedName>
        <fullName evidence="4">Scaffolding protein</fullName>
    </recommendedName>
</protein>
<sequence length="170" mass="18818">MSENTNPQGDSGAQDAPDGASNEPAGKTYTDEEISRLIGKARNEERRKASEKYSDYETLKAAAEEKKTAEDRLADLEKQYAQSQANSLRLRVAGDWNVPTKRGEDGEPSDADLFLTGTDEETLIAQAKRYSDLMEQRKTNQPYVSREGANPRPKPSSTQEFLSTLTGRGQ</sequence>
<feature type="compositionally biased region" description="Polar residues" evidence="1">
    <location>
        <begin position="1"/>
        <end position="11"/>
    </location>
</feature>
<dbReference type="Proteomes" id="UP001501170">
    <property type="component" value="Unassembled WGS sequence"/>
</dbReference>
<accession>A0ABP5V5B1</accession>
<evidence type="ECO:0000313" key="3">
    <source>
        <dbReference type="Proteomes" id="UP001501170"/>
    </source>
</evidence>
<proteinExistence type="predicted"/>
<organism evidence="2 3">
    <name type="scientific">Gordonia cholesterolivorans</name>
    <dbReference type="NCBI Taxonomy" id="559625"/>
    <lineage>
        <taxon>Bacteria</taxon>
        <taxon>Bacillati</taxon>
        <taxon>Actinomycetota</taxon>
        <taxon>Actinomycetes</taxon>
        <taxon>Mycobacteriales</taxon>
        <taxon>Gordoniaceae</taxon>
        <taxon>Gordonia</taxon>
    </lineage>
</organism>
<evidence type="ECO:0000256" key="1">
    <source>
        <dbReference type="SAM" id="MobiDB-lite"/>
    </source>
</evidence>
<feature type="region of interest" description="Disordered" evidence="1">
    <location>
        <begin position="1"/>
        <end position="58"/>
    </location>
</feature>
<evidence type="ECO:0008006" key="4">
    <source>
        <dbReference type="Google" id="ProtNLM"/>
    </source>
</evidence>
<keyword evidence="3" id="KW-1185">Reference proteome</keyword>